<dbReference type="PANTHER" id="PTHR43441">
    <property type="entry name" value="RIBOSOMAL-PROTEIN-SERINE ACETYLTRANSFERASE"/>
    <property type="match status" value="1"/>
</dbReference>
<dbReference type="PROSITE" id="PS51186">
    <property type="entry name" value="GNAT"/>
    <property type="match status" value="1"/>
</dbReference>
<keyword evidence="3" id="KW-1185">Reference proteome</keyword>
<reference evidence="2 3" key="1">
    <citation type="submission" date="2021-01" db="EMBL/GenBank/DDBJ databases">
        <title>Whole genome shotgun sequence of Actinoplanes humidus NBRC 14915.</title>
        <authorList>
            <person name="Komaki H."/>
            <person name="Tamura T."/>
        </authorList>
    </citation>
    <scope>NUCLEOTIDE SEQUENCE [LARGE SCALE GENOMIC DNA]</scope>
    <source>
        <strain evidence="2 3">NBRC 14915</strain>
    </source>
</reference>
<dbReference type="Proteomes" id="UP000603200">
    <property type="component" value="Unassembled WGS sequence"/>
</dbReference>
<dbReference type="InterPro" id="IPR051908">
    <property type="entry name" value="Ribosomal_N-acetyltransferase"/>
</dbReference>
<dbReference type="SUPFAM" id="SSF55729">
    <property type="entry name" value="Acyl-CoA N-acyltransferases (Nat)"/>
    <property type="match status" value="1"/>
</dbReference>
<dbReference type="InterPro" id="IPR016181">
    <property type="entry name" value="Acyl_CoA_acyltransferase"/>
</dbReference>
<evidence type="ECO:0000259" key="1">
    <source>
        <dbReference type="PROSITE" id="PS51186"/>
    </source>
</evidence>
<comment type="caution">
    <text evidence="2">The sequence shown here is derived from an EMBL/GenBank/DDBJ whole genome shotgun (WGS) entry which is preliminary data.</text>
</comment>
<dbReference type="PANTHER" id="PTHR43441:SF11">
    <property type="entry name" value="RIBOSOMAL-PROTEIN-SERINE ACETYLTRANSFERASE"/>
    <property type="match status" value="1"/>
</dbReference>
<accession>A0ABQ3ZPU9</accession>
<gene>
    <name evidence="2" type="ORF">Ahu01nite_037120</name>
</gene>
<evidence type="ECO:0000313" key="2">
    <source>
        <dbReference type="EMBL" id="GIE20610.1"/>
    </source>
</evidence>
<dbReference type="Pfam" id="PF13302">
    <property type="entry name" value="Acetyltransf_3"/>
    <property type="match status" value="1"/>
</dbReference>
<name>A0ABQ3ZPU9_9ACTN</name>
<feature type="domain" description="N-acetyltransferase" evidence="1">
    <location>
        <begin position="14"/>
        <end position="176"/>
    </location>
</feature>
<dbReference type="Gene3D" id="3.40.630.30">
    <property type="match status" value="1"/>
</dbReference>
<evidence type="ECO:0000313" key="3">
    <source>
        <dbReference type="Proteomes" id="UP000603200"/>
    </source>
</evidence>
<sequence length="185" mass="20348">MGHNPTVELRTQRLLLRAFRAGDHDAVHAFASDPEIVRWMDWGPNTPEETSIFLGLALLSETERPRRAYRFAVVRAADDALIGSAELHIESPENKRATMGYLIAGPAQGHGYATEAGQALISLAFDELGLHRVTATCDPSNAGSAAVLRKIGMTQEGHLHDHFLIRGSWRDRLLFAVLNTQARVS</sequence>
<dbReference type="InterPro" id="IPR000182">
    <property type="entry name" value="GNAT_dom"/>
</dbReference>
<organism evidence="2 3">
    <name type="scientific">Winogradskya humida</name>
    <dbReference type="NCBI Taxonomy" id="113566"/>
    <lineage>
        <taxon>Bacteria</taxon>
        <taxon>Bacillati</taxon>
        <taxon>Actinomycetota</taxon>
        <taxon>Actinomycetes</taxon>
        <taxon>Micromonosporales</taxon>
        <taxon>Micromonosporaceae</taxon>
        <taxon>Winogradskya</taxon>
    </lineage>
</organism>
<protein>
    <submittedName>
        <fullName evidence="2">N-acetyltransferase</fullName>
    </submittedName>
</protein>
<dbReference type="EMBL" id="BOMN01000041">
    <property type="protein sequence ID" value="GIE20610.1"/>
    <property type="molecule type" value="Genomic_DNA"/>
</dbReference>
<proteinExistence type="predicted"/>